<dbReference type="STRING" id="523841.HFX_2512"/>
<dbReference type="Proteomes" id="UP000006469">
    <property type="component" value="Chromosome"/>
</dbReference>
<name>I3R7I3_HALMT</name>
<reference evidence="2 3" key="1">
    <citation type="journal article" date="2012" name="J. Bacteriol.">
        <title>Complete genome sequence of the metabolically versatile halophilic archaeon Haloferax mediterranei, a poly(3-hydroxybutyrate-co-3-hydroxyvalerate) producer.</title>
        <authorList>
            <person name="Han J."/>
            <person name="Zhang F."/>
            <person name="Hou J."/>
            <person name="Liu X."/>
            <person name="Li M."/>
            <person name="Liu H."/>
            <person name="Cai L."/>
            <person name="Zhang B."/>
            <person name="Chen Y."/>
            <person name="Zhou J."/>
            <person name="Hu S."/>
            <person name="Xiang H."/>
        </authorList>
    </citation>
    <scope>NUCLEOTIDE SEQUENCE [LARGE SCALE GENOMIC DNA]</scope>
    <source>
        <strain evidence="3">ATCC 33500 / DSM 1411 / JCM 8866 / NBRC 14739 / NCIMB 2177 / R-4</strain>
    </source>
</reference>
<feature type="compositionally biased region" description="Basic and acidic residues" evidence="1">
    <location>
        <begin position="26"/>
        <end position="44"/>
    </location>
</feature>
<dbReference type="HOGENOM" id="CLU_2379314_0_0_2"/>
<feature type="region of interest" description="Disordered" evidence="1">
    <location>
        <begin position="1"/>
        <end position="94"/>
    </location>
</feature>
<accession>I3R7I3</accession>
<evidence type="ECO:0000256" key="1">
    <source>
        <dbReference type="SAM" id="MobiDB-lite"/>
    </source>
</evidence>
<sequence>MCSDARTGPFGDARRVGDDGSEEDTEKERIDTRNGPSDKRRYPGEDDEEGESGEETTEPSDWLLAHGPSTARAVTTPSPRAVARHPRSRVRQRL</sequence>
<evidence type="ECO:0000313" key="2">
    <source>
        <dbReference type="EMBL" id="AFK20193.1"/>
    </source>
</evidence>
<organism evidence="2 3">
    <name type="scientific">Haloferax mediterranei (strain ATCC 33500 / DSM 1411 / JCM 8866 / NBRC 14739 / NCIMB 2177 / R-4)</name>
    <name type="common">Halobacterium mediterranei</name>
    <dbReference type="NCBI Taxonomy" id="523841"/>
    <lineage>
        <taxon>Archaea</taxon>
        <taxon>Methanobacteriati</taxon>
        <taxon>Methanobacteriota</taxon>
        <taxon>Stenosarchaea group</taxon>
        <taxon>Halobacteria</taxon>
        <taxon>Halobacteriales</taxon>
        <taxon>Haloferacaceae</taxon>
        <taxon>Haloferax</taxon>
    </lineage>
</organism>
<proteinExistence type="predicted"/>
<feature type="compositionally biased region" description="Acidic residues" evidence="1">
    <location>
        <begin position="45"/>
        <end position="58"/>
    </location>
</feature>
<evidence type="ECO:0000313" key="3">
    <source>
        <dbReference type="Proteomes" id="UP000006469"/>
    </source>
</evidence>
<gene>
    <name evidence="2" type="ordered locus">HFX_2512</name>
</gene>
<protein>
    <submittedName>
        <fullName evidence="2">Uncharacterized protein</fullName>
    </submittedName>
</protein>
<dbReference type="KEGG" id="hme:HFX_2512"/>
<feature type="compositionally biased region" description="Basic residues" evidence="1">
    <location>
        <begin position="82"/>
        <end position="94"/>
    </location>
</feature>
<dbReference type="AlphaFoldDB" id="I3R7I3"/>
<dbReference type="EMBL" id="CP001868">
    <property type="protein sequence ID" value="AFK20193.1"/>
    <property type="molecule type" value="Genomic_DNA"/>
</dbReference>